<evidence type="ECO:0000256" key="1">
    <source>
        <dbReference type="ARBA" id="ARBA00004141"/>
    </source>
</evidence>
<evidence type="ECO:0000256" key="6">
    <source>
        <dbReference type="ARBA" id="ARBA00023170"/>
    </source>
</evidence>
<dbReference type="PROSITE" id="PS50262">
    <property type="entry name" value="G_PROTEIN_RECEP_F1_2"/>
    <property type="match status" value="1"/>
</dbReference>
<evidence type="ECO:0000313" key="12">
    <source>
        <dbReference type="Proteomes" id="UP000663832"/>
    </source>
</evidence>
<dbReference type="SUPFAM" id="SSF81321">
    <property type="entry name" value="Family A G protein-coupled receptor-like"/>
    <property type="match status" value="1"/>
</dbReference>
<accession>A0A815W0X1</accession>
<evidence type="ECO:0000313" key="10">
    <source>
        <dbReference type="EMBL" id="CAF1535910.1"/>
    </source>
</evidence>
<keyword evidence="3 8" id="KW-1133">Transmembrane helix</keyword>
<evidence type="ECO:0000256" key="5">
    <source>
        <dbReference type="ARBA" id="ARBA00023136"/>
    </source>
</evidence>
<feature type="domain" description="G-protein coupled receptors family 1 profile" evidence="9">
    <location>
        <begin position="197"/>
        <end position="392"/>
    </location>
</feature>
<evidence type="ECO:0000256" key="4">
    <source>
        <dbReference type="ARBA" id="ARBA00023040"/>
    </source>
</evidence>
<evidence type="ECO:0000256" key="8">
    <source>
        <dbReference type="SAM" id="Phobius"/>
    </source>
</evidence>
<organism evidence="10 13">
    <name type="scientific">Adineta steineri</name>
    <dbReference type="NCBI Taxonomy" id="433720"/>
    <lineage>
        <taxon>Eukaryota</taxon>
        <taxon>Metazoa</taxon>
        <taxon>Spiralia</taxon>
        <taxon>Gnathifera</taxon>
        <taxon>Rotifera</taxon>
        <taxon>Eurotatoria</taxon>
        <taxon>Bdelloidea</taxon>
        <taxon>Adinetida</taxon>
        <taxon>Adinetidae</taxon>
        <taxon>Adineta</taxon>
    </lineage>
</organism>
<evidence type="ECO:0000313" key="13">
    <source>
        <dbReference type="Proteomes" id="UP000663877"/>
    </source>
</evidence>
<dbReference type="InterPro" id="IPR017452">
    <property type="entry name" value="GPCR_Rhodpsn_7TM"/>
</dbReference>
<dbReference type="AlphaFoldDB" id="A0A815W0X1"/>
<feature type="transmembrane region" description="Helical" evidence="8">
    <location>
        <begin position="373"/>
        <end position="395"/>
    </location>
</feature>
<gene>
    <name evidence="10" type="ORF">BJG266_LOCUS45235</name>
    <name evidence="11" type="ORF">QVE165_LOCUS62224</name>
</gene>
<keyword evidence="4" id="KW-0297">G-protein coupled receptor</keyword>
<keyword evidence="7" id="KW-0807">Transducer</keyword>
<feature type="transmembrane region" description="Helical" evidence="8">
    <location>
        <begin position="329"/>
        <end position="353"/>
    </location>
</feature>
<comment type="caution">
    <text evidence="10">The sequence shown here is derived from an EMBL/GenBank/DDBJ whole genome shotgun (WGS) entry which is preliminary data.</text>
</comment>
<dbReference type="OrthoDB" id="10032260at2759"/>
<evidence type="ECO:0000259" key="9">
    <source>
        <dbReference type="PROSITE" id="PS50262"/>
    </source>
</evidence>
<evidence type="ECO:0000256" key="3">
    <source>
        <dbReference type="ARBA" id="ARBA00022989"/>
    </source>
</evidence>
<keyword evidence="5 8" id="KW-0472">Membrane</keyword>
<comment type="subcellular location">
    <subcellularLocation>
        <location evidence="1">Membrane</location>
        <topology evidence="1">Multi-pass membrane protein</topology>
    </subcellularLocation>
</comment>
<name>A0A815W0X1_9BILA</name>
<dbReference type="Proteomes" id="UP000663832">
    <property type="component" value="Unassembled WGS sequence"/>
</dbReference>
<keyword evidence="2 8" id="KW-0812">Transmembrane</keyword>
<feature type="transmembrane region" description="Helical" evidence="8">
    <location>
        <begin position="202"/>
        <end position="224"/>
    </location>
</feature>
<dbReference type="Proteomes" id="UP000663877">
    <property type="component" value="Unassembled WGS sequence"/>
</dbReference>
<dbReference type="EMBL" id="CAJNOM010004418">
    <property type="protein sequence ID" value="CAF1655518.1"/>
    <property type="molecule type" value="Genomic_DNA"/>
</dbReference>
<dbReference type="EMBL" id="CAJNOI010004043">
    <property type="protein sequence ID" value="CAF1535910.1"/>
    <property type="molecule type" value="Genomic_DNA"/>
</dbReference>
<dbReference type="Gene3D" id="1.20.1070.10">
    <property type="entry name" value="Rhodopsin 7-helix transmembrane proteins"/>
    <property type="match status" value="1"/>
</dbReference>
<dbReference type="PANTHER" id="PTHR24243:SF230">
    <property type="entry name" value="G-PROTEIN COUPLED RECEPTORS FAMILY 1 PROFILE DOMAIN-CONTAINING PROTEIN"/>
    <property type="match status" value="1"/>
</dbReference>
<evidence type="ECO:0000313" key="11">
    <source>
        <dbReference type="EMBL" id="CAF1655518.1"/>
    </source>
</evidence>
<feature type="transmembrane region" description="Helical" evidence="8">
    <location>
        <begin position="285"/>
        <end position="308"/>
    </location>
</feature>
<dbReference type="PANTHER" id="PTHR24243">
    <property type="entry name" value="G-PROTEIN COUPLED RECEPTOR"/>
    <property type="match status" value="1"/>
</dbReference>
<evidence type="ECO:0000256" key="2">
    <source>
        <dbReference type="ARBA" id="ARBA00022692"/>
    </source>
</evidence>
<sequence length="445" mass="51752">MGNIFRNTAIKTDGQNMNNVPDNDPPDPTRIQFPACMGSEPIIRIPLDLDMDQSLDKRLTFRVRHAATDFPATVEAHKDHTISILKRYLIEHMGMPFPSKDGKCKILMVWNKPDLLRDEPSEDQSEINERFLGGSIDHLRLTEYGLENGDYLMFTVMFPQIMKASTSSFQSNGIAMNLTILTSIYGDDATGRFLIWCKLRYILAQICALTTFYMICFSAVDQFFSTNYRFNLRQMCTLRLGRYFAFMFICFAIIHSIALGSSYAIQPTLGCIISDHTWVQYSTYFFYPILLVFLPISIASIFSILAYHNVRHIVRRQLPIVRRKLDKQITAMVLMRVIAFVCLALPFNVYRIYVINFPTSPRMLMSYAISRLIQAILLSINNINYTISFYIFITFSSRFGRQVKLVLVRKCWQRWKYWCCRINNRIESDSNNESRKSQMESEENI</sequence>
<evidence type="ECO:0000256" key="7">
    <source>
        <dbReference type="ARBA" id="ARBA00023224"/>
    </source>
</evidence>
<keyword evidence="12" id="KW-1185">Reference proteome</keyword>
<proteinExistence type="predicted"/>
<feature type="transmembrane region" description="Helical" evidence="8">
    <location>
        <begin position="244"/>
        <end position="265"/>
    </location>
</feature>
<protein>
    <recommendedName>
        <fullName evidence="9">G-protein coupled receptors family 1 profile domain-containing protein</fullName>
    </recommendedName>
</protein>
<dbReference type="GO" id="GO:0005886">
    <property type="term" value="C:plasma membrane"/>
    <property type="evidence" value="ECO:0007669"/>
    <property type="project" value="TreeGrafter"/>
</dbReference>
<reference evidence="10" key="1">
    <citation type="submission" date="2021-02" db="EMBL/GenBank/DDBJ databases">
        <authorList>
            <person name="Nowell W R."/>
        </authorList>
    </citation>
    <scope>NUCLEOTIDE SEQUENCE</scope>
</reference>
<keyword evidence="6" id="KW-0675">Receptor</keyword>
<dbReference type="GO" id="GO:0004930">
    <property type="term" value="F:G protein-coupled receptor activity"/>
    <property type="evidence" value="ECO:0007669"/>
    <property type="project" value="UniProtKB-KW"/>
</dbReference>